<dbReference type="EMBL" id="JAJSOW010000100">
    <property type="protein sequence ID" value="KAI9187251.1"/>
    <property type="molecule type" value="Genomic_DNA"/>
</dbReference>
<sequence>MFLQSQSDIVKTWHLLPIEERAKFGQAEDAEVAAKNLSGEQPDHHANVIPNNSDLPPTDEEIPGITNHLGHEAETINTRFRLRIFFKQPTPSKGQYDGAAHGETSHANQGPVIVNHAYMKGIADVLQVVKEIQSTMKTELDDIRTKVNFLPCATTGHRG</sequence>
<comment type="caution">
    <text evidence="1">The sequence shown here is derived from an EMBL/GenBank/DDBJ whole genome shotgun (WGS) entry which is preliminary data.</text>
</comment>
<gene>
    <name evidence="1" type="ORF">LWI28_025971</name>
</gene>
<accession>A0AAD5J6Z1</accession>
<reference evidence="1" key="2">
    <citation type="submission" date="2023-02" db="EMBL/GenBank/DDBJ databases">
        <authorList>
            <person name="Swenson N.G."/>
            <person name="Wegrzyn J.L."/>
            <person name="Mcevoy S.L."/>
        </authorList>
    </citation>
    <scope>NUCLEOTIDE SEQUENCE</scope>
    <source>
        <strain evidence="1">91603</strain>
        <tissue evidence="1">Leaf</tissue>
    </source>
</reference>
<evidence type="ECO:0000313" key="2">
    <source>
        <dbReference type="Proteomes" id="UP001064489"/>
    </source>
</evidence>
<protein>
    <submittedName>
        <fullName evidence="1">Uncharacterized protein</fullName>
    </submittedName>
</protein>
<evidence type="ECO:0000313" key="1">
    <source>
        <dbReference type="EMBL" id="KAI9187251.1"/>
    </source>
</evidence>
<reference evidence="1" key="1">
    <citation type="journal article" date="2022" name="Plant J.">
        <title>Strategies of tolerance reflected in two North American maple genomes.</title>
        <authorList>
            <person name="McEvoy S.L."/>
            <person name="Sezen U.U."/>
            <person name="Trouern-Trend A."/>
            <person name="McMahon S.M."/>
            <person name="Schaberg P.G."/>
            <person name="Yang J."/>
            <person name="Wegrzyn J.L."/>
            <person name="Swenson N.G."/>
        </authorList>
    </citation>
    <scope>NUCLEOTIDE SEQUENCE</scope>
    <source>
        <strain evidence="1">91603</strain>
    </source>
</reference>
<organism evidence="1 2">
    <name type="scientific">Acer negundo</name>
    <name type="common">Box elder</name>
    <dbReference type="NCBI Taxonomy" id="4023"/>
    <lineage>
        <taxon>Eukaryota</taxon>
        <taxon>Viridiplantae</taxon>
        <taxon>Streptophyta</taxon>
        <taxon>Embryophyta</taxon>
        <taxon>Tracheophyta</taxon>
        <taxon>Spermatophyta</taxon>
        <taxon>Magnoliopsida</taxon>
        <taxon>eudicotyledons</taxon>
        <taxon>Gunneridae</taxon>
        <taxon>Pentapetalae</taxon>
        <taxon>rosids</taxon>
        <taxon>malvids</taxon>
        <taxon>Sapindales</taxon>
        <taxon>Sapindaceae</taxon>
        <taxon>Hippocastanoideae</taxon>
        <taxon>Acereae</taxon>
        <taxon>Acer</taxon>
    </lineage>
</organism>
<name>A0AAD5J6Z1_ACENE</name>
<keyword evidence="2" id="KW-1185">Reference proteome</keyword>
<proteinExistence type="predicted"/>
<dbReference type="AlphaFoldDB" id="A0AAD5J6Z1"/>
<dbReference type="Proteomes" id="UP001064489">
    <property type="component" value="Chromosome 3"/>
</dbReference>